<evidence type="ECO:0000313" key="8">
    <source>
        <dbReference type="EMBL" id="GAA4018910.1"/>
    </source>
</evidence>
<dbReference type="Proteomes" id="UP001500235">
    <property type="component" value="Unassembled WGS sequence"/>
</dbReference>
<dbReference type="InterPro" id="IPR050833">
    <property type="entry name" value="Poly_Biosynth_Transport"/>
</dbReference>
<keyword evidence="4 7" id="KW-0812">Transmembrane</keyword>
<keyword evidence="9" id="KW-1185">Reference proteome</keyword>
<reference evidence="9" key="1">
    <citation type="journal article" date="2019" name="Int. J. Syst. Evol. Microbiol.">
        <title>The Global Catalogue of Microorganisms (GCM) 10K type strain sequencing project: providing services to taxonomists for standard genome sequencing and annotation.</title>
        <authorList>
            <consortium name="The Broad Institute Genomics Platform"/>
            <consortium name="The Broad Institute Genome Sequencing Center for Infectious Disease"/>
            <person name="Wu L."/>
            <person name="Ma J."/>
        </authorList>
    </citation>
    <scope>NUCLEOTIDE SEQUENCE [LARGE SCALE GENOMIC DNA]</scope>
    <source>
        <strain evidence="9">JCM 17563</strain>
    </source>
</reference>
<evidence type="ECO:0000256" key="6">
    <source>
        <dbReference type="ARBA" id="ARBA00023136"/>
    </source>
</evidence>
<dbReference type="PANTHER" id="PTHR30250:SF10">
    <property type="entry name" value="LIPOPOLYSACCHARIDE BIOSYNTHESIS PROTEIN WZXC"/>
    <property type="match status" value="1"/>
</dbReference>
<feature type="transmembrane region" description="Helical" evidence="7">
    <location>
        <begin position="344"/>
        <end position="364"/>
    </location>
</feature>
<protein>
    <submittedName>
        <fullName evidence="8">Lipopolysaccharide biosynthesis protein</fullName>
    </submittedName>
</protein>
<evidence type="ECO:0000313" key="9">
    <source>
        <dbReference type="Proteomes" id="UP001500235"/>
    </source>
</evidence>
<keyword evidence="5 7" id="KW-1133">Transmembrane helix</keyword>
<dbReference type="EMBL" id="BAABBQ010000001">
    <property type="protein sequence ID" value="GAA4018910.1"/>
    <property type="molecule type" value="Genomic_DNA"/>
</dbReference>
<evidence type="ECO:0000256" key="1">
    <source>
        <dbReference type="ARBA" id="ARBA00004651"/>
    </source>
</evidence>
<feature type="transmembrane region" description="Helical" evidence="7">
    <location>
        <begin position="376"/>
        <end position="396"/>
    </location>
</feature>
<accession>A0ABP7T006</accession>
<dbReference type="RefSeq" id="WP_344707098.1">
    <property type="nucleotide sequence ID" value="NZ_BAABBQ010000001.1"/>
</dbReference>
<feature type="transmembrane region" description="Helical" evidence="7">
    <location>
        <begin position="59"/>
        <end position="78"/>
    </location>
</feature>
<proteinExistence type="inferred from homology"/>
<dbReference type="Pfam" id="PF13440">
    <property type="entry name" value="Polysacc_synt_3"/>
    <property type="match status" value="1"/>
</dbReference>
<evidence type="ECO:0000256" key="2">
    <source>
        <dbReference type="ARBA" id="ARBA00007430"/>
    </source>
</evidence>
<comment type="subcellular location">
    <subcellularLocation>
        <location evidence="1">Cell membrane</location>
        <topology evidence="1">Multi-pass membrane protein</topology>
    </subcellularLocation>
</comment>
<feature type="transmembrane region" description="Helical" evidence="7">
    <location>
        <begin position="188"/>
        <end position="210"/>
    </location>
</feature>
<sequence length="509" mass="54709">MNASTQTDRPAGERSLRSEARLIRRGIAWNAVGTTLSKACSILAKLILARLLLPEHFGFVSMVIVFTSLTKVIADLGFRLALIQRRCGRQTKDLYDSAFWLLLVAAVLMLAVMWVVGVPLISWFYGEPRLGPVALALSSVVIFQNLQVVPEARLARISRFKQLAYADIAGMVVGYTAAILLAMSGAGVWSLVTQTLVTAALTSALTFAYAGWRPSFHFDRALVAELLSFSKFIVGSRLLISLQQNLDYLLIGKLVGAQAVGIYSIAFLLTETLRAQAYWLVSKAVYPFYSRASARQDDVRTVYLATMRYLSLAVFPAATLLLFFAPDLIPFAFTSKWSGAVQPVQILSLASMIVASGGTPSEVLRGIGRPDVDYRINLWVSLGVAVPLLYAGTLWLGIVGTALAVATHSLVARLSYATALHRLLGLSAAEQFESLRPALLGSAAIAIVPLLLGPGNWVLELLLAAAAYAAVTLPTVLPHLRAMSWSWRGGRGAPVRGGSASTVSSRGGG</sequence>
<feature type="transmembrane region" description="Helical" evidence="7">
    <location>
        <begin position="99"/>
        <end position="124"/>
    </location>
</feature>
<dbReference type="CDD" id="cd13127">
    <property type="entry name" value="MATE_tuaB_like"/>
    <property type="match status" value="1"/>
</dbReference>
<name>A0ABP7T006_9SPHN</name>
<feature type="transmembrane region" description="Helical" evidence="7">
    <location>
        <begin position="458"/>
        <end position="477"/>
    </location>
</feature>
<feature type="transmembrane region" description="Helical" evidence="7">
    <location>
        <begin position="162"/>
        <end position="182"/>
    </location>
</feature>
<keyword evidence="3" id="KW-1003">Cell membrane</keyword>
<keyword evidence="6 7" id="KW-0472">Membrane</keyword>
<dbReference type="PANTHER" id="PTHR30250">
    <property type="entry name" value="PST FAMILY PREDICTED COLANIC ACID TRANSPORTER"/>
    <property type="match status" value="1"/>
</dbReference>
<feature type="transmembrane region" description="Helical" evidence="7">
    <location>
        <begin position="27"/>
        <end position="53"/>
    </location>
</feature>
<gene>
    <name evidence="8" type="ORF">GCM10022280_18200</name>
</gene>
<feature type="transmembrane region" description="Helical" evidence="7">
    <location>
        <begin position="302"/>
        <end position="324"/>
    </location>
</feature>
<evidence type="ECO:0000256" key="7">
    <source>
        <dbReference type="SAM" id="Phobius"/>
    </source>
</evidence>
<comment type="caution">
    <text evidence="8">The sequence shown here is derived from an EMBL/GenBank/DDBJ whole genome shotgun (WGS) entry which is preliminary data.</text>
</comment>
<evidence type="ECO:0000256" key="4">
    <source>
        <dbReference type="ARBA" id="ARBA00022692"/>
    </source>
</evidence>
<comment type="similarity">
    <text evidence="2">Belongs to the polysaccharide synthase family.</text>
</comment>
<evidence type="ECO:0000256" key="3">
    <source>
        <dbReference type="ARBA" id="ARBA00022475"/>
    </source>
</evidence>
<evidence type="ECO:0000256" key="5">
    <source>
        <dbReference type="ARBA" id="ARBA00022989"/>
    </source>
</evidence>
<organism evidence="8 9">
    <name type="scientific">Sphingomonas swuensis</name>
    <dbReference type="NCBI Taxonomy" id="977800"/>
    <lineage>
        <taxon>Bacteria</taxon>
        <taxon>Pseudomonadati</taxon>
        <taxon>Pseudomonadota</taxon>
        <taxon>Alphaproteobacteria</taxon>
        <taxon>Sphingomonadales</taxon>
        <taxon>Sphingomonadaceae</taxon>
        <taxon>Sphingomonas</taxon>
    </lineage>
</organism>